<sequence>MNTCYFSITRYVKLFPPLNRYARREGLLRCAAAGSRRQRETESQELVFGASLPFKVASFCSLTSHEYQAEGAESARTQPSAARGNITDVKRMN</sequence>
<feature type="region of interest" description="Disordered" evidence="1">
    <location>
        <begin position="71"/>
        <end position="93"/>
    </location>
</feature>
<evidence type="ECO:0000256" key="1">
    <source>
        <dbReference type="SAM" id="MobiDB-lite"/>
    </source>
</evidence>
<dbReference type="Proteomes" id="UP001346869">
    <property type="component" value="Unassembled WGS sequence"/>
</dbReference>
<proteinExistence type="predicted"/>
<reference evidence="2 3" key="1">
    <citation type="journal article" date="2023" name="Genes (Basel)">
        <title>Chromosome-Level Genome Assembly and Circadian Gene Repertoire of the Patagonia Blennie Eleginops maclovinus-The Closest Ancestral Proxy of Antarctic Cryonotothenioids.</title>
        <authorList>
            <person name="Cheng C.C."/>
            <person name="Rivera-Colon A.G."/>
            <person name="Minhas B.F."/>
            <person name="Wilson L."/>
            <person name="Rayamajhi N."/>
            <person name="Vargas-Chacoff L."/>
            <person name="Catchen J.M."/>
        </authorList>
    </citation>
    <scope>NUCLEOTIDE SEQUENCE [LARGE SCALE GENOMIC DNA]</scope>
    <source>
        <strain evidence="2">JMC-PN-2008</strain>
    </source>
</reference>
<gene>
    <name evidence="2" type="ORF">PBY51_012675</name>
</gene>
<protein>
    <submittedName>
        <fullName evidence="2">Uncharacterized protein</fullName>
    </submittedName>
</protein>
<comment type="caution">
    <text evidence="2">The sequence shown here is derived from an EMBL/GenBank/DDBJ whole genome shotgun (WGS) entry which is preliminary data.</text>
</comment>
<accession>A0AAN7XXI8</accession>
<keyword evidence="3" id="KW-1185">Reference proteome</keyword>
<dbReference type="AlphaFoldDB" id="A0AAN7XXI8"/>
<reference evidence="2 3" key="2">
    <citation type="journal article" date="2023" name="Mol. Biol. Evol.">
        <title>Genomics of Secondarily Temperate Adaptation in the Only Non-Antarctic Icefish.</title>
        <authorList>
            <person name="Rivera-Colon A.G."/>
            <person name="Rayamajhi N."/>
            <person name="Minhas B.F."/>
            <person name="Madrigal G."/>
            <person name="Bilyk K.T."/>
            <person name="Yoon V."/>
            <person name="Hune M."/>
            <person name="Gregory S."/>
            <person name="Cheng C.H.C."/>
            <person name="Catchen J.M."/>
        </authorList>
    </citation>
    <scope>NUCLEOTIDE SEQUENCE [LARGE SCALE GENOMIC DNA]</scope>
    <source>
        <strain evidence="2">JMC-PN-2008</strain>
    </source>
</reference>
<name>A0AAN7XXI8_ELEMC</name>
<organism evidence="2 3">
    <name type="scientific">Eleginops maclovinus</name>
    <name type="common">Patagonian blennie</name>
    <name type="synonym">Eleginus maclovinus</name>
    <dbReference type="NCBI Taxonomy" id="56733"/>
    <lineage>
        <taxon>Eukaryota</taxon>
        <taxon>Metazoa</taxon>
        <taxon>Chordata</taxon>
        <taxon>Craniata</taxon>
        <taxon>Vertebrata</taxon>
        <taxon>Euteleostomi</taxon>
        <taxon>Actinopterygii</taxon>
        <taxon>Neopterygii</taxon>
        <taxon>Teleostei</taxon>
        <taxon>Neoteleostei</taxon>
        <taxon>Acanthomorphata</taxon>
        <taxon>Eupercaria</taxon>
        <taxon>Perciformes</taxon>
        <taxon>Notothenioidei</taxon>
        <taxon>Eleginopidae</taxon>
        <taxon>Eleginops</taxon>
    </lineage>
</organism>
<evidence type="ECO:0000313" key="2">
    <source>
        <dbReference type="EMBL" id="KAK5871936.1"/>
    </source>
</evidence>
<dbReference type="EMBL" id="JAUZQC010000004">
    <property type="protein sequence ID" value="KAK5871936.1"/>
    <property type="molecule type" value="Genomic_DNA"/>
</dbReference>
<evidence type="ECO:0000313" key="3">
    <source>
        <dbReference type="Proteomes" id="UP001346869"/>
    </source>
</evidence>